<evidence type="ECO:0000256" key="1">
    <source>
        <dbReference type="SAM" id="Phobius"/>
    </source>
</evidence>
<evidence type="ECO:0000313" key="3">
    <source>
        <dbReference type="Proteomes" id="UP000598971"/>
    </source>
</evidence>
<proteinExistence type="predicted"/>
<reference evidence="2" key="1">
    <citation type="submission" date="2019-10" db="EMBL/GenBank/DDBJ databases">
        <title>Draft genome sequence of Panacibacter sp. KCS-6.</title>
        <authorList>
            <person name="Yim K.J."/>
        </authorList>
    </citation>
    <scope>NUCLEOTIDE SEQUENCE</scope>
    <source>
        <strain evidence="2">KCS-6</strain>
    </source>
</reference>
<feature type="transmembrane region" description="Helical" evidence="1">
    <location>
        <begin position="398"/>
        <end position="417"/>
    </location>
</feature>
<keyword evidence="1" id="KW-1133">Transmembrane helix</keyword>
<dbReference type="SUPFAM" id="SSF54001">
    <property type="entry name" value="Cysteine proteinases"/>
    <property type="match status" value="1"/>
</dbReference>
<evidence type="ECO:0008006" key="4">
    <source>
        <dbReference type="Google" id="ProtNLM"/>
    </source>
</evidence>
<evidence type="ECO:0000313" key="2">
    <source>
        <dbReference type="EMBL" id="NNV56077.1"/>
    </source>
</evidence>
<sequence length="426" mass="48476">MPIFNAVMKRKQTIIAVMLPLLLASNIYILINRNDGYKYMPYTSYNQLYVTDASLYIQELFFTPDSLQITLSQQPENSSCRLMVDTLPHTILIKTHNNQLVIPISSGLHQYTIEFANKGFKTIRCTIDHDTFKNPVVNEWLYCNIPGPGISPNALHTWLDGAKNYTTQSLAAARQLLMQNTRTFQYSNDSAQLLAIARFCAGLCNAATGASGDSLGSMAPLEQIHLAQQCQAHMDCGNYAAIMQYLLVAANLPNRVITYQGPAGNWRYGVHYMNEVYLRQQQQWVLVDALNNIYMPHDSTRFYNAADVRKITATNGFSGKYIYSFYNDSLVQQPYSVKQQLHTYYNGNGSNICYLHPGGPTTVNSFDAFLEFYSFSRDYDLYSDEHQNNWAKIIVKELAAMAFVVLFIYFIVISFFGRYSKVKKQP</sequence>
<comment type="caution">
    <text evidence="2">The sequence shown here is derived from an EMBL/GenBank/DDBJ whole genome shotgun (WGS) entry which is preliminary data.</text>
</comment>
<dbReference type="RefSeq" id="WP_171608014.1">
    <property type="nucleotide sequence ID" value="NZ_WHPF01000007.1"/>
</dbReference>
<feature type="transmembrane region" description="Helical" evidence="1">
    <location>
        <begin position="12"/>
        <end position="31"/>
    </location>
</feature>
<dbReference type="InterPro" id="IPR038765">
    <property type="entry name" value="Papain-like_cys_pep_sf"/>
</dbReference>
<keyword evidence="1" id="KW-0472">Membrane</keyword>
<dbReference type="Gene3D" id="3.10.620.30">
    <property type="match status" value="1"/>
</dbReference>
<organism evidence="2 3">
    <name type="scientific">Limnovirga soli</name>
    <dbReference type="NCBI Taxonomy" id="2656915"/>
    <lineage>
        <taxon>Bacteria</taxon>
        <taxon>Pseudomonadati</taxon>
        <taxon>Bacteroidota</taxon>
        <taxon>Chitinophagia</taxon>
        <taxon>Chitinophagales</taxon>
        <taxon>Chitinophagaceae</taxon>
        <taxon>Limnovirga</taxon>
    </lineage>
</organism>
<dbReference type="AlphaFoldDB" id="A0A8J8FG65"/>
<protein>
    <recommendedName>
        <fullName evidence="4">Transglutaminase-like domain-containing protein</fullName>
    </recommendedName>
</protein>
<dbReference type="Proteomes" id="UP000598971">
    <property type="component" value="Unassembled WGS sequence"/>
</dbReference>
<keyword evidence="1" id="KW-0812">Transmembrane</keyword>
<keyword evidence="3" id="KW-1185">Reference proteome</keyword>
<dbReference type="EMBL" id="WHPF01000007">
    <property type="protein sequence ID" value="NNV56077.1"/>
    <property type="molecule type" value="Genomic_DNA"/>
</dbReference>
<name>A0A8J8FG65_9BACT</name>
<gene>
    <name evidence="2" type="ORF">GD597_11455</name>
</gene>
<accession>A0A8J8FG65</accession>